<dbReference type="InterPro" id="IPR050491">
    <property type="entry name" value="AmpC-like"/>
</dbReference>
<dbReference type="Proteomes" id="UP001201262">
    <property type="component" value="Unassembled WGS sequence"/>
</dbReference>
<name>A0AAD4KTS4_9EURO</name>
<dbReference type="InterPro" id="IPR001466">
    <property type="entry name" value="Beta-lactam-related"/>
</dbReference>
<dbReference type="InterPro" id="IPR021860">
    <property type="entry name" value="Peptidase_S12_Pab87-rel_C"/>
</dbReference>
<evidence type="ECO:0000313" key="4">
    <source>
        <dbReference type="EMBL" id="KAH8700722.1"/>
    </source>
</evidence>
<feature type="domain" description="Peptidase S12 Pab87-related C-terminal" evidence="3">
    <location>
        <begin position="401"/>
        <end position="491"/>
    </location>
</feature>
<evidence type="ECO:0000259" key="3">
    <source>
        <dbReference type="Pfam" id="PF11954"/>
    </source>
</evidence>
<sequence length="506" mass="56876">MDELRTRLQALHSIAEKIISLSGSTGASLGVLHNGEIKLTENFGFQDHSRRQRATSDTLYNIGSLTKSMVAQAAGSGLDESLVAWNTPVSSLIPEFHNVDRAITEQCSLVDLLSHRTGLPTANVLWYQGGSKSLVNKKDLLPLVNAMSPTFSFRSSWRYSNWGYSLAAAVLERVTGQPWQMIVKKRLWDPLEMKHTTTEAMWKSLPNAAQGFMALEDASTFAVDAQAIDDSSIMGPAGGVCSNVNELFIYYCALLEAYKHRNEDNSHSISGSPFKHVPTVFSAHSVLPYPTVPAYNDTTYGFGWARGYVPGALGIISDNSGMVQSMPIIGRGALPQQLRHRVGELCDSADWLAQMYLDSLLGSPNINDFIRLTEECIQVTRSRFSEAEETLSKERVSGTVLKPLEQYCGRYYWESRFYFIDVCFDGEDLQLIIQGREDQSYKLKHYHYDTFTWLMAHDEEAKRGRFIQSTYTYKIVFSCDEHHNIVSFTWQDIGGGKALLRKENYQ</sequence>
<dbReference type="Gene3D" id="2.40.128.600">
    <property type="match status" value="1"/>
</dbReference>
<dbReference type="InterPro" id="IPR012338">
    <property type="entry name" value="Beta-lactam/transpept-like"/>
</dbReference>
<dbReference type="RefSeq" id="XP_046074428.1">
    <property type="nucleotide sequence ID" value="XM_046222067.1"/>
</dbReference>
<dbReference type="Gene3D" id="3.40.710.10">
    <property type="entry name" value="DD-peptidase/beta-lactamase superfamily"/>
    <property type="match status" value="1"/>
</dbReference>
<dbReference type="EMBL" id="JAJTJA010000004">
    <property type="protein sequence ID" value="KAH8700722.1"/>
    <property type="molecule type" value="Genomic_DNA"/>
</dbReference>
<dbReference type="GeneID" id="70252354"/>
<keyword evidence="5" id="KW-1185">Reference proteome</keyword>
<dbReference type="PANTHER" id="PTHR46825">
    <property type="entry name" value="D-ALANYL-D-ALANINE-CARBOXYPEPTIDASE/ENDOPEPTIDASE AMPH"/>
    <property type="match status" value="1"/>
</dbReference>
<evidence type="ECO:0000313" key="5">
    <source>
        <dbReference type="Proteomes" id="UP001201262"/>
    </source>
</evidence>
<comment type="similarity">
    <text evidence="1">Belongs to the peptidase S12 family.</text>
</comment>
<dbReference type="AlphaFoldDB" id="A0AAD4KTS4"/>
<dbReference type="PANTHER" id="PTHR46825:SF14">
    <property type="entry name" value="BETA-LACTAMASE-RELATED DOMAIN-CONTAINING PROTEIN"/>
    <property type="match status" value="1"/>
</dbReference>
<dbReference type="SUPFAM" id="SSF56601">
    <property type="entry name" value="beta-lactamase/transpeptidase-like"/>
    <property type="match status" value="1"/>
</dbReference>
<gene>
    <name evidence="4" type="ORF">BGW36DRAFT_459853</name>
</gene>
<comment type="caution">
    <text evidence="4">The sequence shown here is derived from an EMBL/GenBank/DDBJ whole genome shotgun (WGS) entry which is preliminary data.</text>
</comment>
<evidence type="ECO:0000256" key="1">
    <source>
        <dbReference type="ARBA" id="ARBA00038215"/>
    </source>
</evidence>
<accession>A0AAD4KTS4</accession>
<protein>
    <submittedName>
        <fullName evidence="4">Beta-lactamase/transpeptidase-like protein</fullName>
    </submittedName>
</protein>
<dbReference type="Pfam" id="PF11954">
    <property type="entry name" value="DUF3471"/>
    <property type="match status" value="1"/>
</dbReference>
<feature type="domain" description="Beta-lactamase-related" evidence="2">
    <location>
        <begin position="24"/>
        <end position="262"/>
    </location>
</feature>
<evidence type="ECO:0000259" key="2">
    <source>
        <dbReference type="Pfam" id="PF00144"/>
    </source>
</evidence>
<dbReference type="Pfam" id="PF00144">
    <property type="entry name" value="Beta-lactamase"/>
    <property type="match status" value="1"/>
</dbReference>
<proteinExistence type="inferred from homology"/>
<organism evidence="4 5">
    <name type="scientific">Talaromyces proteolyticus</name>
    <dbReference type="NCBI Taxonomy" id="1131652"/>
    <lineage>
        <taxon>Eukaryota</taxon>
        <taxon>Fungi</taxon>
        <taxon>Dikarya</taxon>
        <taxon>Ascomycota</taxon>
        <taxon>Pezizomycotina</taxon>
        <taxon>Eurotiomycetes</taxon>
        <taxon>Eurotiomycetidae</taxon>
        <taxon>Eurotiales</taxon>
        <taxon>Trichocomaceae</taxon>
        <taxon>Talaromyces</taxon>
        <taxon>Talaromyces sect. Bacilispori</taxon>
    </lineage>
</organism>
<reference evidence="4" key="1">
    <citation type="submission" date="2021-12" db="EMBL/GenBank/DDBJ databases">
        <title>Convergent genome expansion in fungi linked to evolution of root-endophyte symbiosis.</title>
        <authorList>
            <consortium name="DOE Joint Genome Institute"/>
            <person name="Ke Y.-H."/>
            <person name="Bonito G."/>
            <person name="Liao H.-L."/>
            <person name="Looney B."/>
            <person name="Rojas-Flechas A."/>
            <person name="Nash J."/>
            <person name="Hameed K."/>
            <person name="Schadt C."/>
            <person name="Martin F."/>
            <person name="Crous P.W."/>
            <person name="Miettinen O."/>
            <person name="Magnuson J.K."/>
            <person name="Labbe J."/>
            <person name="Jacobson D."/>
            <person name="Doktycz M.J."/>
            <person name="Veneault-Fourrey C."/>
            <person name="Kuo A."/>
            <person name="Mondo S."/>
            <person name="Calhoun S."/>
            <person name="Riley R."/>
            <person name="Ohm R."/>
            <person name="LaButti K."/>
            <person name="Andreopoulos B."/>
            <person name="Pangilinan J."/>
            <person name="Nolan M."/>
            <person name="Tritt A."/>
            <person name="Clum A."/>
            <person name="Lipzen A."/>
            <person name="Daum C."/>
            <person name="Barry K."/>
            <person name="Grigoriev I.V."/>
            <person name="Vilgalys R."/>
        </authorList>
    </citation>
    <scope>NUCLEOTIDE SEQUENCE</scope>
    <source>
        <strain evidence="4">PMI_201</strain>
    </source>
</reference>